<dbReference type="InterPro" id="IPR005549">
    <property type="entry name" value="Kinetochore_Nuf2_N"/>
</dbReference>
<evidence type="ECO:0000256" key="9">
    <source>
        <dbReference type="SAM" id="Coils"/>
    </source>
</evidence>
<keyword evidence="7" id="KW-0131">Cell cycle</keyword>
<organism evidence="11 12">
    <name type="scientific">Parascaris univalens</name>
    <name type="common">Nematode worm</name>
    <dbReference type="NCBI Taxonomy" id="6257"/>
    <lineage>
        <taxon>Eukaryota</taxon>
        <taxon>Metazoa</taxon>
        <taxon>Ecdysozoa</taxon>
        <taxon>Nematoda</taxon>
        <taxon>Chromadorea</taxon>
        <taxon>Rhabditida</taxon>
        <taxon>Spirurina</taxon>
        <taxon>Ascaridomorpha</taxon>
        <taxon>Ascaridoidea</taxon>
        <taxon>Ascarididae</taxon>
        <taxon>Parascaris</taxon>
    </lineage>
</organism>
<reference evidence="12" key="1">
    <citation type="submission" date="2022-11" db="UniProtKB">
        <authorList>
            <consortium name="WormBaseParasite"/>
        </authorList>
    </citation>
    <scope>IDENTIFICATION</scope>
</reference>
<dbReference type="GO" id="GO:0051301">
    <property type="term" value="P:cell division"/>
    <property type="evidence" value="ECO:0007669"/>
    <property type="project" value="UniProtKB-KW"/>
</dbReference>
<keyword evidence="8" id="KW-0137">Centromere</keyword>
<keyword evidence="11" id="KW-1185">Reference proteome</keyword>
<keyword evidence="4" id="KW-0132">Cell division</keyword>
<keyword evidence="3" id="KW-0158">Chromosome</keyword>
<evidence type="ECO:0000256" key="2">
    <source>
        <dbReference type="ARBA" id="ARBA00005498"/>
    </source>
</evidence>
<sequence>LQLRSIMNALRSNLQLARRHCGSLRRKGCNQFALQVMQISQRPSTGARENRKQIFDAQYIAEWINASFSTLHINADDIIRPTSEVVSEVYVVFTQHILGLSAATLTMPPFDIAREVDPDLFVHVMPKVVVFRSLSAIIEDLTEGQGSLTVNDLLTPNPRSTRRILSIVIDYMQFSQEINVEVNRTFAIHDEKKAELERRRNAIIELELEVADRRSQEDCLRRAENEKRAQMEQLYQKTREAVEKNTVLQGRHQAAVRDITEKDKRIEELQSELRSLTMHNELLTSKLVTSPERLESCVRDATERREAAIKEIDAKRRELSAEQERKRQRTSISNAIAQLVQHLQRIVSYEAQIASIQEKVAGSVTVQAEADDDLRAQKNMLMREYEVAKECDAAFEREEEGHAFQLKNCEQQIATVRSQIDDMRGRLEDVNKENVEVQREVVRLKDELSTMNRKSETESTKMANRLEGVLQKLADSKKVYKEECLALQDAIDMIRESLFATEDDHSDTLSTTINNRSSY</sequence>
<dbReference type="Proteomes" id="UP000887569">
    <property type="component" value="Unplaced"/>
</dbReference>
<evidence type="ECO:0000259" key="10">
    <source>
        <dbReference type="Pfam" id="PF03800"/>
    </source>
</evidence>
<evidence type="ECO:0000256" key="5">
    <source>
        <dbReference type="ARBA" id="ARBA00022776"/>
    </source>
</evidence>
<evidence type="ECO:0000256" key="6">
    <source>
        <dbReference type="ARBA" id="ARBA00023054"/>
    </source>
</evidence>
<dbReference type="AlphaFoldDB" id="A0A915CFA5"/>
<keyword evidence="5" id="KW-0498">Mitosis</keyword>
<evidence type="ECO:0000256" key="1">
    <source>
        <dbReference type="ARBA" id="ARBA00004584"/>
    </source>
</evidence>
<evidence type="ECO:0000313" key="11">
    <source>
        <dbReference type="Proteomes" id="UP000887569"/>
    </source>
</evidence>
<dbReference type="Pfam" id="PF03800">
    <property type="entry name" value="Nuf2"/>
    <property type="match status" value="1"/>
</dbReference>
<feature type="coiled-coil region" evidence="9">
    <location>
        <begin position="189"/>
        <end position="359"/>
    </location>
</feature>
<name>A0A915CFA5_PARUN</name>
<evidence type="ECO:0000313" key="12">
    <source>
        <dbReference type="WBParaSite" id="PgR134_g013_t01"/>
    </source>
</evidence>
<evidence type="ECO:0000256" key="8">
    <source>
        <dbReference type="ARBA" id="ARBA00023328"/>
    </source>
</evidence>
<comment type="similarity">
    <text evidence="2">Belongs to the NUF2 family.</text>
</comment>
<protein>
    <submittedName>
        <fullName evidence="12">Kinetochore protein Nuf2 N-terminal domain-containing protein</fullName>
    </submittedName>
</protein>
<proteinExistence type="inferred from homology"/>
<evidence type="ECO:0000256" key="7">
    <source>
        <dbReference type="ARBA" id="ARBA00023306"/>
    </source>
</evidence>
<feature type="coiled-coil region" evidence="9">
    <location>
        <begin position="406"/>
        <end position="483"/>
    </location>
</feature>
<dbReference type="Gene3D" id="1.20.5.1160">
    <property type="entry name" value="Vasodilator-stimulated phosphoprotein"/>
    <property type="match status" value="1"/>
</dbReference>
<accession>A0A915CFA5</accession>
<comment type="subcellular location">
    <subcellularLocation>
        <location evidence="1">Chromosome</location>
        <location evidence="1">Centromere</location>
    </subcellularLocation>
</comment>
<dbReference type="GO" id="GO:0031262">
    <property type="term" value="C:Ndc80 complex"/>
    <property type="evidence" value="ECO:0007669"/>
    <property type="project" value="InterPro"/>
</dbReference>
<dbReference type="Gene3D" id="1.10.418.60">
    <property type="entry name" value="Ncd80 complex, Nuf2 subunit"/>
    <property type="match status" value="1"/>
</dbReference>
<evidence type="ECO:0000256" key="4">
    <source>
        <dbReference type="ARBA" id="ARBA00022618"/>
    </source>
</evidence>
<feature type="domain" description="Kinetochore protein Nuf2 N-terminal" evidence="10">
    <location>
        <begin position="59"/>
        <end position="184"/>
    </location>
</feature>
<evidence type="ECO:0000256" key="3">
    <source>
        <dbReference type="ARBA" id="ARBA00022454"/>
    </source>
</evidence>
<dbReference type="WBParaSite" id="PgR134_g013_t01">
    <property type="protein sequence ID" value="PgR134_g013_t01"/>
    <property type="gene ID" value="PgR134_g013"/>
</dbReference>
<keyword evidence="6 9" id="KW-0175">Coiled coil</keyword>
<dbReference type="InterPro" id="IPR038275">
    <property type="entry name" value="Nuf2_N_sf"/>
</dbReference>